<keyword evidence="6 9" id="KW-0472">Membrane</keyword>
<accession>A0AAD8ZQA8</accession>
<protein>
    <recommendedName>
        <fullName evidence="3">Chloride channel CLIC-like protein 1</fullName>
    </recommendedName>
</protein>
<comment type="similarity">
    <text evidence="2">Belongs to the chloride channel MCLC family.</text>
</comment>
<dbReference type="GO" id="GO:0005783">
    <property type="term" value="C:endoplasmic reticulum"/>
    <property type="evidence" value="ECO:0007669"/>
    <property type="project" value="TreeGrafter"/>
</dbReference>
<feature type="region of interest" description="Disordered" evidence="8">
    <location>
        <begin position="392"/>
        <end position="432"/>
    </location>
</feature>
<feature type="compositionally biased region" description="Polar residues" evidence="8">
    <location>
        <begin position="403"/>
        <end position="414"/>
    </location>
</feature>
<dbReference type="AlphaFoldDB" id="A0AAD8ZQA8"/>
<feature type="compositionally biased region" description="Basic and acidic residues" evidence="8">
    <location>
        <begin position="502"/>
        <end position="515"/>
    </location>
</feature>
<dbReference type="PANTHER" id="PTHR34093">
    <property type="entry name" value="CHLORIDE CHANNEL CLIC-LIKE PROTEIN 1"/>
    <property type="match status" value="1"/>
</dbReference>
<gene>
    <name evidence="10" type="ORF">P4O66_022152</name>
</gene>
<evidence type="ECO:0000256" key="8">
    <source>
        <dbReference type="SAM" id="MobiDB-lite"/>
    </source>
</evidence>
<evidence type="ECO:0000256" key="3">
    <source>
        <dbReference type="ARBA" id="ARBA00015571"/>
    </source>
</evidence>
<comment type="caution">
    <text evidence="10">The sequence shown here is derived from an EMBL/GenBank/DDBJ whole genome shotgun (WGS) entry which is preliminary data.</text>
</comment>
<evidence type="ECO:0000256" key="5">
    <source>
        <dbReference type="ARBA" id="ARBA00022989"/>
    </source>
</evidence>
<feature type="transmembrane region" description="Helical" evidence="9">
    <location>
        <begin position="207"/>
        <end position="227"/>
    </location>
</feature>
<dbReference type="InterPro" id="IPR009231">
    <property type="entry name" value="Chloride_chnl_CLIC-like"/>
</dbReference>
<dbReference type="Pfam" id="PF05934">
    <property type="entry name" value="MCLC"/>
    <property type="match status" value="2"/>
</dbReference>
<feature type="region of interest" description="Disordered" evidence="8">
    <location>
        <begin position="459"/>
        <end position="520"/>
    </location>
</feature>
<evidence type="ECO:0000256" key="9">
    <source>
        <dbReference type="SAM" id="Phobius"/>
    </source>
</evidence>
<evidence type="ECO:0000256" key="6">
    <source>
        <dbReference type="ARBA" id="ARBA00023136"/>
    </source>
</evidence>
<evidence type="ECO:0000313" key="10">
    <source>
        <dbReference type="EMBL" id="KAK1802481.1"/>
    </source>
</evidence>
<dbReference type="EMBL" id="JAROKS010000007">
    <property type="protein sequence ID" value="KAK1802481.1"/>
    <property type="molecule type" value="Genomic_DNA"/>
</dbReference>
<feature type="region of interest" description="Disordered" evidence="8">
    <location>
        <begin position="355"/>
        <end position="375"/>
    </location>
</feature>
<evidence type="ECO:0000256" key="4">
    <source>
        <dbReference type="ARBA" id="ARBA00022692"/>
    </source>
</evidence>
<feature type="transmembrane region" description="Helical" evidence="9">
    <location>
        <begin position="318"/>
        <end position="338"/>
    </location>
</feature>
<keyword evidence="11" id="KW-1185">Reference proteome</keyword>
<proteinExistence type="inferred from homology"/>
<dbReference type="GO" id="GO:0016020">
    <property type="term" value="C:membrane"/>
    <property type="evidence" value="ECO:0007669"/>
    <property type="project" value="UniProtKB-SubCell"/>
</dbReference>
<feature type="transmembrane region" description="Helical" evidence="9">
    <location>
        <begin position="233"/>
        <end position="250"/>
    </location>
</feature>
<comment type="subcellular location">
    <subcellularLocation>
        <location evidence="1">Membrane</location>
        <topology evidence="1">Multi-pass membrane protein</topology>
    </subcellularLocation>
</comment>
<evidence type="ECO:0000256" key="7">
    <source>
        <dbReference type="SAM" id="Coils"/>
    </source>
</evidence>
<feature type="coiled-coil region" evidence="7">
    <location>
        <begin position="79"/>
        <end position="106"/>
    </location>
</feature>
<evidence type="ECO:0000256" key="2">
    <source>
        <dbReference type="ARBA" id="ARBA00005944"/>
    </source>
</evidence>
<keyword evidence="7" id="KW-0175">Coiled coil</keyword>
<reference evidence="10" key="1">
    <citation type="submission" date="2023-03" db="EMBL/GenBank/DDBJ databases">
        <title>Electrophorus voltai genome.</title>
        <authorList>
            <person name="Bian C."/>
        </authorList>
    </citation>
    <scope>NUCLEOTIDE SEQUENCE</scope>
    <source>
        <strain evidence="10">CB-2022</strain>
        <tissue evidence="10">Muscle</tissue>
    </source>
</reference>
<name>A0AAD8ZQA8_9TELE</name>
<feature type="compositionally biased region" description="Pro residues" evidence="8">
    <location>
        <begin position="358"/>
        <end position="369"/>
    </location>
</feature>
<evidence type="ECO:0000256" key="1">
    <source>
        <dbReference type="ARBA" id="ARBA00004141"/>
    </source>
</evidence>
<keyword evidence="4 9" id="KW-0812">Transmembrane</keyword>
<sequence>MNKCQCSAAKGYQQLGDRNSIFGVDAELGSSQRNRFSEFGGQKHAGGSQQLQAFSYSYVPTKRRDFVSNGSQVQLYMDISQCTNMLERVQRELEGHKRSAAFSSQQQTCSPVFKRFLQKLLKKIEKLDLPTDINAVMHHDAEVKLSKQAVTEIENLLNHDGTWRTGALDEALSQILINFKLHDYEAWKWCFEDTFGVELETVIKVSFFILIVLLIICTEMWSTVSWFVQFKRMFTVCFVISLAWNWLYLYKIEFVKHQADVIKVENVYEKCTGLKKIDWKDNLRGHHYHHHHIYYRPFEAHRTGISEFLRALLKDLPLPLQTPVLVTIVLSILVFMYGSAQVAIQHAVVRPLRGWRGDPPPAVQPPSRPPPREVDEVEDRNLWARGDADRILQPRVHPGQEGNRINQMRNQGHSSPEVHQRRHIRPKENRQRAYVETLRDAENLYSGDEADNQQVVRVAESSQHKENEPFSGDVAKEENEASTHAKTNPEHSRTALSGPSVKSDDTNNKASRDVSIHNGNDVLNSGVVQASWEASTKMGQHDGFRLYYCEAHAMQFTGPLNFPRNVTHYSISLPALVCEIKVLAFNQHGDGNATLRFVSLKEAVEKSGDHSHTCGHAHTTYYIHSPQAVFNPRPKMADRDPEGKQRMRREEKASKEASWRQEQAEGSRTPSSLT</sequence>
<feature type="region of interest" description="Disordered" evidence="8">
    <location>
        <begin position="628"/>
        <end position="674"/>
    </location>
</feature>
<keyword evidence="5 9" id="KW-1133">Transmembrane helix</keyword>
<dbReference type="GO" id="GO:0005254">
    <property type="term" value="F:chloride channel activity"/>
    <property type="evidence" value="ECO:0007669"/>
    <property type="project" value="TreeGrafter"/>
</dbReference>
<dbReference type="PANTHER" id="PTHR34093:SF1">
    <property type="entry name" value="CHLORIDE CHANNEL CLIC-LIKE PROTEIN 1"/>
    <property type="match status" value="1"/>
</dbReference>
<dbReference type="Proteomes" id="UP001239994">
    <property type="component" value="Unassembled WGS sequence"/>
</dbReference>
<organism evidence="10 11">
    <name type="scientific">Electrophorus voltai</name>
    <dbReference type="NCBI Taxonomy" id="2609070"/>
    <lineage>
        <taxon>Eukaryota</taxon>
        <taxon>Metazoa</taxon>
        <taxon>Chordata</taxon>
        <taxon>Craniata</taxon>
        <taxon>Vertebrata</taxon>
        <taxon>Euteleostomi</taxon>
        <taxon>Actinopterygii</taxon>
        <taxon>Neopterygii</taxon>
        <taxon>Teleostei</taxon>
        <taxon>Ostariophysi</taxon>
        <taxon>Gymnotiformes</taxon>
        <taxon>Gymnotoidei</taxon>
        <taxon>Gymnotidae</taxon>
        <taxon>Electrophorus</taxon>
    </lineage>
</organism>
<evidence type="ECO:0000313" key="11">
    <source>
        <dbReference type="Proteomes" id="UP001239994"/>
    </source>
</evidence>
<feature type="compositionally biased region" description="Basic and acidic residues" evidence="8">
    <location>
        <begin position="462"/>
        <end position="493"/>
    </location>
</feature>
<feature type="compositionally biased region" description="Basic and acidic residues" evidence="8">
    <location>
        <begin position="635"/>
        <end position="665"/>
    </location>
</feature>